<dbReference type="GO" id="GO:0019344">
    <property type="term" value="P:cysteine biosynthetic process"/>
    <property type="evidence" value="ECO:0007669"/>
    <property type="project" value="UniProtKB-KW"/>
</dbReference>
<dbReference type="Gene3D" id="3.40.50.970">
    <property type="match status" value="2"/>
</dbReference>
<dbReference type="SUPFAM" id="SSF53323">
    <property type="entry name" value="Pyruvate-ferredoxin oxidoreductase, PFOR, domain III"/>
    <property type="match status" value="1"/>
</dbReference>
<keyword evidence="8" id="KW-0349">Heme</keyword>
<evidence type="ECO:0000256" key="9">
    <source>
        <dbReference type="ARBA" id="ARBA00022723"/>
    </source>
</evidence>
<comment type="pathway">
    <text evidence="3">Sulfur metabolism; hydrogen sulfide biosynthesis; hydrogen sulfide from sulfite (NADPH route): step 1/1.</text>
</comment>
<evidence type="ECO:0000256" key="5">
    <source>
        <dbReference type="ARBA" id="ARBA00012604"/>
    </source>
</evidence>
<dbReference type="Pfam" id="PF03460">
    <property type="entry name" value="NIR_SIR_ferr"/>
    <property type="match status" value="2"/>
</dbReference>
<dbReference type="InterPro" id="IPR029061">
    <property type="entry name" value="THDP-binding"/>
</dbReference>
<dbReference type="PRINTS" id="PR00369">
    <property type="entry name" value="FLAVODOXIN"/>
</dbReference>
<comment type="similarity">
    <text evidence="4">Belongs to the nitrite and sulfite reductase 4Fe-4S domain family.</text>
</comment>
<evidence type="ECO:0000256" key="13">
    <source>
        <dbReference type="ARBA" id="ARBA00023014"/>
    </source>
</evidence>
<comment type="catalytic activity">
    <reaction evidence="15">
        <text>hydrogen sulfide + 3 NADP(+) + 3 H2O = sulfite + 3 NADPH + 4 H(+)</text>
        <dbReference type="Rhea" id="RHEA:13801"/>
        <dbReference type="ChEBI" id="CHEBI:15377"/>
        <dbReference type="ChEBI" id="CHEBI:15378"/>
        <dbReference type="ChEBI" id="CHEBI:17359"/>
        <dbReference type="ChEBI" id="CHEBI:29919"/>
        <dbReference type="ChEBI" id="CHEBI:57783"/>
        <dbReference type="ChEBI" id="CHEBI:58349"/>
        <dbReference type="EC" id="1.8.1.2"/>
    </reaction>
</comment>
<dbReference type="EMBL" id="RBNJ01001076">
    <property type="protein sequence ID" value="RUS33602.1"/>
    <property type="molecule type" value="Genomic_DNA"/>
</dbReference>
<dbReference type="FunFam" id="3.30.413.10:FF:000003">
    <property type="entry name" value="Sulfite reductase [NADPH] hemoprotein beta-component"/>
    <property type="match status" value="1"/>
</dbReference>
<dbReference type="Gene3D" id="3.40.50.920">
    <property type="match status" value="1"/>
</dbReference>
<reference evidence="17 18" key="1">
    <citation type="journal article" date="2018" name="New Phytol.">
        <title>Phylogenomics of Endogonaceae and evolution of mycorrhizas within Mucoromycota.</title>
        <authorList>
            <person name="Chang Y."/>
            <person name="Desiro A."/>
            <person name="Na H."/>
            <person name="Sandor L."/>
            <person name="Lipzen A."/>
            <person name="Clum A."/>
            <person name="Barry K."/>
            <person name="Grigoriev I.V."/>
            <person name="Martin F.M."/>
            <person name="Stajich J.E."/>
            <person name="Smith M.E."/>
            <person name="Bonito G."/>
            <person name="Spatafora J.W."/>
        </authorList>
    </citation>
    <scope>NUCLEOTIDE SEQUENCE [LARGE SCALE GENOMIC DNA]</scope>
    <source>
        <strain evidence="17 18">AD002</strain>
    </source>
</reference>
<evidence type="ECO:0000313" key="18">
    <source>
        <dbReference type="Proteomes" id="UP000274822"/>
    </source>
</evidence>
<dbReference type="InterPro" id="IPR011786">
    <property type="entry name" value="CysI"/>
</dbReference>
<keyword evidence="14" id="KW-0198">Cysteine biosynthesis</keyword>
<evidence type="ECO:0000256" key="2">
    <source>
        <dbReference type="ARBA" id="ARBA00001966"/>
    </source>
</evidence>
<protein>
    <recommendedName>
        <fullName evidence="5">assimilatory sulfite reductase (NADPH)</fullName>
        <ecNumber evidence="5">1.8.1.2</ecNumber>
    </recommendedName>
</protein>
<accession>A0A433QUY1</accession>
<dbReference type="PROSITE" id="PS50902">
    <property type="entry name" value="FLAVODOXIN_LIKE"/>
    <property type="match status" value="1"/>
</dbReference>
<dbReference type="Gene3D" id="3.40.920.10">
    <property type="entry name" value="Pyruvate-ferredoxin oxidoreductase, PFOR, domain III"/>
    <property type="match status" value="1"/>
</dbReference>
<dbReference type="FunFam" id="3.30.413.10:FF:000004">
    <property type="entry name" value="Sulfite reductase [NADPH] hemoprotein beta-component"/>
    <property type="match status" value="1"/>
</dbReference>
<evidence type="ECO:0000256" key="3">
    <source>
        <dbReference type="ARBA" id="ARBA00004774"/>
    </source>
</evidence>
<dbReference type="SUPFAM" id="SSF55124">
    <property type="entry name" value="Nitrite/Sulfite reductase N-terminal domain-like"/>
    <property type="match status" value="2"/>
</dbReference>
<proteinExistence type="inferred from homology"/>
<evidence type="ECO:0000256" key="14">
    <source>
        <dbReference type="ARBA" id="ARBA00023192"/>
    </source>
</evidence>
<keyword evidence="6" id="KW-0004">4Fe-4S</keyword>
<dbReference type="GO" id="GO:0050661">
    <property type="term" value="F:NADP binding"/>
    <property type="evidence" value="ECO:0007669"/>
    <property type="project" value="InterPro"/>
</dbReference>
<dbReference type="GO" id="GO:0046872">
    <property type="term" value="F:metal ion binding"/>
    <property type="evidence" value="ECO:0007669"/>
    <property type="project" value="UniProtKB-KW"/>
</dbReference>
<evidence type="ECO:0000259" key="16">
    <source>
        <dbReference type="PROSITE" id="PS50902"/>
    </source>
</evidence>
<keyword evidence="7" id="KW-0028">Amino-acid biosynthesis</keyword>
<dbReference type="InterPro" id="IPR005117">
    <property type="entry name" value="NiRdtase/SiRdtase_haem-b_fer"/>
</dbReference>
<evidence type="ECO:0000256" key="15">
    <source>
        <dbReference type="ARBA" id="ARBA00052219"/>
    </source>
</evidence>
<comment type="cofactor">
    <cofactor evidence="1">
        <name>siroheme</name>
        <dbReference type="ChEBI" id="CHEBI:60052"/>
    </cofactor>
</comment>
<evidence type="ECO:0000256" key="8">
    <source>
        <dbReference type="ARBA" id="ARBA00022617"/>
    </source>
</evidence>
<dbReference type="InterPro" id="IPR002869">
    <property type="entry name" value="Pyrv_flavodox_OxRed_cen"/>
</dbReference>
<dbReference type="HAMAP" id="MF_01540">
    <property type="entry name" value="CysI"/>
    <property type="match status" value="1"/>
</dbReference>
<organism evidence="17 18">
    <name type="scientific">Jimgerdemannia flammicorona</name>
    <dbReference type="NCBI Taxonomy" id="994334"/>
    <lineage>
        <taxon>Eukaryota</taxon>
        <taxon>Fungi</taxon>
        <taxon>Fungi incertae sedis</taxon>
        <taxon>Mucoromycota</taxon>
        <taxon>Mucoromycotina</taxon>
        <taxon>Endogonomycetes</taxon>
        <taxon>Endogonales</taxon>
        <taxon>Endogonaceae</taxon>
        <taxon>Jimgerdemannia</taxon>
    </lineage>
</organism>
<keyword evidence="9" id="KW-0479">Metal-binding</keyword>
<dbReference type="InterPro" id="IPR008254">
    <property type="entry name" value="Flavodoxin/NO_synth"/>
</dbReference>
<dbReference type="InterPro" id="IPR045854">
    <property type="entry name" value="NO2/SO3_Rdtase_4Fe4S_sf"/>
</dbReference>
<dbReference type="NCBIfam" id="TIGR02041">
    <property type="entry name" value="CysI"/>
    <property type="match status" value="1"/>
</dbReference>
<dbReference type="InterPro" id="IPR029039">
    <property type="entry name" value="Flavoprotein-like_sf"/>
</dbReference>
<dbReference type="Pfam" id="PF01077">
    <property type="entry name" value="NIR_SIR"/>
    <property type="match status" value="1"/>
</dbReference>
<dbReference type="InterPro" id="IPR036136">
    <property type="entry name" value="Nit/Sulf_reduc_fer-like_dom_sf"/>
</dbReference>
<dbReference type="GO" id="GO:0010181">
    <property type="term" value="F:FMN binding"/>
    <property type="evidence" value="ECO:0007669"/>
    <property type="project" value="InterPro"/>
</dbReference>
<dbReference type="FunFam" id="3.40.50.360:FF:000016">
    <property type="entry name" value="Sulfite reductase subunit beta"/>
    <property type="match status" value="1"/>
</dbReference>
<dbReference type="InterPro" id="IPR006067">
    <property type="entry name" value="NO2/SO3_Rdtase_4Fe4S_dom"/>
</dbReference>
<dbReference type="Gene3D" id="3.40.50.360">
    <property type="match status" value="1"/>
</dbReference>
<keyword evidence="12" id="KW-0408">Iron</keyword>
<evidence type="ECO:0000256" key="6">
    <source>
        <dbReference type="ARBA" id="ARBA00022485"/>
    </source>
</evidence>
<dbReference type="SUPFAM" id="SSF52922">
    <property type="entry name" value="TK C-terminal domain-like"/>
    <property type="match status" value="1"/>
</dbReference>
<evidence type="ECO:0000256" key="7">
    <source>
        <dbReference type="ARBA" id="ARBA00022605"/>
    </source>
</evidence>
<dbReference type="NCBIfam" id="NF010029">
    <property type="entry name" value="PRK13504.1"/>
    <property type="match status" value="1"/>
</dbReference>
<dbReference type="GO" id="GO:0000103">
    <property type="term" value="P:sulfate assimilation"/>
    <property type="evidence" value="ECO:0007669"/>
    <property type="project" value="TreeGrafter"/>
</dbReference>
<dbReference type="SUPFAM" id="SSF52518">
    <property type="entry name" value="Thiamin diphosphate-binding fold (THDP-binding)"/>
    <property type="match status" value="2"/>
</dbReference>
<comment type="caution">
    <text evidence="17">The sequence shown here is derived from an EMBL/GenBank/DDBJ whole genome shotgun (WGS) entry which is preliminary data.</text>
</comment>
<dbReference type="FunFam" id="3.40.50.920:FF:000007">
    <property type="entry name" value="Pyruvate:ferredoxin (Flavodoxin) oxidoreductase"/>
    <property type="match status" value="1"/>
</dbReference>
<comment type="cofactor">
    <cofactor evidence="2">
        <name>[4Fe-4S] cluster</name>
        <dbReference type="ChEBI" id="CHEBI:49883"/>
    </cofactor>
</comment>
<sequence length="1712" mass="187612">MSGLNIVNGETAAASVAYATSDDVFVFAHQTSSPATHTLTRLAQSNTPNLLNATPKVHTLPAEADPASRLHEPLSAGSLVSVVASSRSLLASIPHLYKVASDGAALVVHVSAEHRSAHASSFGDFSDVMAVRQTGFALLSSASVQEAQDLAAIAHAASVVSGTPFLHFFDSRRVSAESTNIDLLSADILSKLLTDTDITAYRAALKSRAAAAPRSAYLRYKQKPAVDPATPSVATAVRDIMHRFADLTGRTYLPLEYSGHPHPRTVIVAMGAGATVVEHTIHRIRDDSDARVGLIRVRLYRPWSDADLIALLPDTVTRVAVLEPTTDHASAWNPLFLDVAAAVQAAREKVVVVGGRYGVEEADLAPHDVVAVLEHLDGESAPAQKFVVGRRSASADLDSDVVVIVGESRHEVKILPEGSRQAIVLSDASEPDAHTFAIAFAEAITVGEASHDAAKRTVQAYSFRTGSSHASHLRYITARSAPLPSLVTRSHVVAIRRPENADAETTINRLVEGGLVVLNGPWKDVGALGATIPAATRRAIRSRRARLFVADARAYGSEAEDAALLVALLGLHFQKNREARERALGVARANFPLHFDHVRDASVKMLDVPEEWASAEDSFDHAKPAHSAHEPRVSTKLPVETPYVKLLDQVFGPRLHIANAVNAASVWTPSASDPASSNPEFGYGLLLAQIQRRDRLVDLVRNTLADNTVHTPPDLHRALTQWLLAAKPADGSRPAHKKVAVAAGEAATLLEKHHAIHPRLAEIHTAVDLLQPRSNWLLGSDTWSYDLGQSGLHHVITSGEDVNLLIVDTTPYSRGEVDRERRKKDIGLYAMNFGSVYVASVALYSSFTGVLNVLMEADAFQGPSVVLAYLPQPSENPTAIDVLTETKIAVDSGAWPLYRWNPALEHAGREPFCLDSERIKRDLEEFLERENHLSLLVAQQPDLSRTLVSSLERDVRGRHEELKRRAREDYARLLSGLSGEATGPPLAVLFGSDNGNAEGVAKKLAARAKARGLKTKLMALDDYPDVQDLASEGNVVIVCCTAGQGEFPSNAREFWRALNALSAADLNLTDTRFAVFGLGDSHYWPRPEDAHYYNKPAKLIDAKLNALAAGKLTQLGLGDDQDADGFETGLQAWTPELWLALGVADVVAEAEPPKFSDENNKLVSNFLRGTIAQELLDESTGGMKESDTKILKHHGSYMQDDRDLREERRKMGVEKAFSFMIRVRCPGGVATPKQWLAMDELVDQYAGAALKLTTRQAFQFHGVLKRNLKTTIRGINKALLSTLAACGDVNRNIMLNPNPHLSKIHKVVYDFSIRLMDHLAPRTSAYHEIWLDDKQVAGNAVQDFEPLYGLTYLPRKFKVVIAVPPNNDVDVYAHDLGYIAITEGDELVGYNVTVGGGMGMTHNNAKTYPRTADVIGFCTPDQAVDIAEKVMLVQRDFGDRTNRKHARLKYTIDDRGIEWFKAEVESHLGYKLQETRPFHFTDNADRYGWTKGIDDRWHFGMFIENGKVKDWPDFPVKTGLRELARWHRGDFRLTPNQHLVIANVPEEDLERTKAHLAQYKMDNLNFTGLRLNAMACVALPTCGLAMAESERYLPSLVTKLERAVEEAGLRDDAITIRMTGCPNGCARPYLAEIAFVGKAPGAYNLYLGGGHKGERLNKLYKESVKEAEILAELEPIIKRYAKERNDGEVFGDWVIRAGYVKATTAGKNFHEQ</sequence>
<dbReference type="GO" id="GO:0050311">
    <property type="term" value="F:sulfite reductase (ferredoxin) activity"/>
    <property type="evidence" value="ECO:0007669"/>
    <property type="project" value="TreeGrafter"/>
</dbReference>
<dbReference type="Pfam" id="PF00258">
    <property type="entry name" value="Flavodoxin_1"/>
    <property type="match status" value="1"/>
</dbReference>
<dbReference type="EC" id="1.8.1.2" evidence="5"/>
<dbReference type="InterPro" id="IPR009014">
    <property type="entry name" value="Transketo_C/PFOR_II"/>
</dbReference>
<dbReference type="SUPFAM" id="SSF56014">
    <property type="entry name" value="Nitrite and sulphite reductase 4Fe-4S domain-like"/>
    <property type="match status" value="2"/>
</dbReference>
<name>A0A433QUY1_9FUNG</name>
<dbReference type="InterPro" id="IPR033412">
    <property type="entry name" value="PFOR_II"/>
</dbReference>
<dbReference type="PANTHER" id="PTHR11493:SF47">
    <property type="entry name" value="SULFITE REDUCTASE [NADPH] SUBUNIT BETA"/>
    <property type="match status" value="1"/>
</dbReference>
<evidence type="ECO:0000256" key="1">
    <source>
        <dbReference type="ARBA" id="ARBA00001929"/>
    </source>
</evidence>
<evidence type="ECO:0000313" key="17">
    <source>
        <dbReference type="EMBL" id="RUS33602.1"/>
    </source>
</evidence>
<keyword evidence="11" id="KW-0560">Oxidoreductase</keyword>
<dbReference type="PANTHER" id="PTHR11493">
    <property type="entry name" value="SULFITE REDUCTASE [NADPH] SUBUNIT BETA-RELATED"/>
    <property type="match status" value="1"/>
</dbReference>
<dbReference type="Gene3D" id="3.30.413.10">
    <property type="entry name" value="Sulfite Reductase Hemoprotein, domain 1"/>
    <property type="match status" value="2"/>
</dbReference>
<dbReference type="Pfam" id="PF01855">
    <property type="entry name" value="POR_N"/>
    <property type="match status" value="1"/>
</dbReference>
<dbReference type="GO" id="GO:0051539">
    <property type="term" value="F:4 iron, 4 sulfur cluster binding"/>
    <property type="evidence" value="ECO:0007669"/>
    <property type="project" value="UniProtKB-KW"/>
</dbReference>
<keyword evidence="18" id="KW-1185">Reference proteome</keyword>
<evidence type="ECO:0000256" key="12">
    <source>
        <dbReference type="ARBA" id="ARBA00023004"/>
    </source>
</evidence>
<dbReference type="PRINTS" id="PR00397">
    <property type="entry name" value="SIROHAEM"/>
</dbReference>
<dbReference type="InterPro" id="IPR001094">
    <property type="entry name" value="Flavdoxin-like"/>
</dbReference>
<dbReference type="Pfam" id="PF17147">
    <property type="entry name" value="PFOR_II"/>
    <property type="match status" value="1"/>
</dbReference>
<dbReference type="InterPro" id="IPR045169">
    <property type="entry name" value="NO2/SO3_Rdtase_4Fe4S_prot"/>
</dbReference>
<dbReference type="InterPro" id="IPR002880">
    <property type="entry name" value="Pyrv_Fd/Flavodoxin_OxRdtase_N"/>
</dbReference>
<dbReference type="PROSITE" id="PS00365">
    <property type="entry name" value="NIR_SIR"/>
    <property type="match status" value="1"/>
</dbReference>
<gene>
    <name evidence="17" type="ORF">BC938DRAFT_470938</name>
</gene>
<evidence type="ECO:0000256" key="4">
    <source>
        <dbReference type="ARBA" id="ARBA00010429"/>
    </source>
</evidence>
<feature type="domain" description="Flavodoxin-like" evidence="16">
    <location>
        <begin position="986"/>
        <end position="1138"/>
    </location>
</feature>
<dbReference type="GO" id="GO:0004783">
    <property type="term" value="F:sulfite reductase (NADPH) activity"/>
    <property type="evidence" value="ECO:0007669"/>
    <property type="project" value="UniProtKB-EC"/>
</dbReference>
<dbReference type="Proteomes" id="UP000274822">
    <property type="component" value="Unassembled WGS sequence"/>
</dbReference>
<dbReference type="GO" id="GO:0009337">
    <property type="term" value="C:sulfite reductase complex (NADPH)"/>
    <property type="evidence" value="ECO:0007669"/>
    <property type="project" value="InterPro"/>
</dbReference>
<evidence type="ECO:0000256" key="11">
    <source>
        <dbReference type="ARBA" id="ARBA00023002"/>
    </source>
</evidence>
<dbReference type="CDD" id="cd07034">
    <property type="entry name" value="TPP_PYR_PFOR_IOR-alpha_like"/>
    <property type="match status" value="1"/>
</dbReference>
<keyword evidence="10" id="KW-0521">NADP</keyword>
<dbReference type="SUPFAM" id="SSF52218">
    <property type="entry name" value="Flavoproteins"/>
    <property type="match status" value="1"/>
</dbReference>
<dbReference type="GO" id="GO:0020037">
    <property type="term" value="F:heme binding"/>
    <property type="evidence" value="ECO:0007669"/>
    <property type="project" value="InterPro"/>
</dbReference>
<dbReference type="InterPro" id="IPR006066">
    <property type="entry name" value="NO2/SO3_Rdtase_FeS/sirohaem_BS"/>
</dbReference>
<keyword evidence="13" id="KW-0411">Iron-sulfur</keyword>
<evidence type="ECO:0000256" key="10">
    <source>
        <dbReference type="ARBA" id="ARBA00022857"/>
    </source>
</evidence>